<evidence type="ECO:0000256" key="2">
    <source>
        <dbReference type="ARBA" id="ARBA00005165"/>
    </source>
</evidence>
<sequence length="212" mass="21849">MVLDPKSLSLYLVTDRALCAHHGLIETVTAAVRGGVSFVQLRDKTATTADRTALARALKHALRDTPVPLVINDDLDAAIAADVDGVHIGQGDVSPTDARARLGPDKLVGLSCDTANHVRAADPALVDYLGLGTVFPTDTKTDHKPAIGFDGLATLTALSPCPTVAIGGLKRGHAANVLTAGCNGIAVVSAICGQPDPEAAARTLRTELEAHT</sequence>
<evidence type="ECO:0000256" key="5">
    <source>
        <dbReference type="ARBA" id="ARBA00022842"/>
    </source>
</evidence>
<keyword evidence="6 10" id="KW-0784">Thiamine biosynthesis</keyword>
<dbReference type="STRING" id="299262.BWR18_00175"/>
<comment type="catalytic activity">
    <reaction evidence="8 10 11">
        <text>2-(2-carboxy-4-methylthiazol-5-yl)ethyl phosphate + 4-amino-2-methyl-5-(diphosphooxymethyl)pyrimidine + 2 H(+) = thiamine phosphate + CO2 + diphosphate</text>
        <dbReference type="Rhea" id="RHEA:47848"/>
        <dbReference type="ChEBI" id="CHEBI:15378"/>
        <dbReference type="ChEBI" id="CHEBI:16526"/>
        <dbReference type="ChEBI" id="CHEBI:33019"/>
        <dbReference type="ChEBI" id="CHEBI:37575"/>
        <dbReference type="ChEBI" id="CHEBI:57841"/>
        <dbReference type="ChEBI" id="CHEBI:62890"/>
        <dbReference type="EC" id="2.5.1.3"/>
    </reaction>
</comment>
<comment type="pathway">
    <text evidence="2 10 12">Cofactor biosynthesis; thiamine diphosphate biosynthesis; thiamine phosphate from 4-amino-2-methyl-5-diphosphomethylpyrimidine and 4-methyl-5-(2-phosphoethyl)-thiazole: step 1/1.</text>
</comment>
<dbReference type="UniPathway" id="UPA00060">
    <property type="reaction ID" value="UER00141"/>
</dbReference>
<evidence type="ECO:0000256" key="7">
    <source>
        <dbReference type="ARBA" id="ARBA00047334"/>
    </source>
</evidence>
<keyword evidence="15" id="KW-1185">Reference proteome</keyword>
<evidence type="ECO:0000313" key="15">
    <source>
        <dbReference type="Proteomes" id="UP000186336"/>
    </source>
</evidence>
<dbReference type="PANTHER" id="PTHR20857:SF15">
    <property type="entry name" value="THIAMINE-PHOSPHATE SYNTHASE"/>
    <property type="match status" value="1"/>
</dbReference>
<comment type="similarity">
    <text evidence="10 11">Belongs to the thiamine-phosphate synthase family.</text>
</comment>
<feature type="binding site" evidence="10">
    <location>
        <begin position="40"/>
        <end position="44"/>
    </location>
    <ligand>
        <name>4-amino-2-methyl-5-(diphosphooxymethyl)pyrimidine</name>
        <dbReference type="ChEBI" id="CHEBI:57841"/>
    </ligand>
</feature>
<evidence type="ECO:0000256" key="8">
    <source>
        <dbReference type="ARBA" id="ARBA00047851"/>
    </source>
</evidence>
<dbReference type="RefSeq" id="WP_076626105.1">
    <property type="nucleotide sequence ID" value="NZ_CP019312.1"/>
</dbReference>
<dbReference type="Gene3D" id="3.20.20.70">
    <property type="entry name" value="Aldolase class I"/>
    <property type="match status" value="1"/>
</dbReference>
<evidence type="ECO:0000256" key="1">
    <source>
        <dbReference type="ARBA" id="ARBA00003814"/>
    </source>
</evidence>
<dbReference type="EC" id="2.5.1.3" evidence="10"/>
<feature type="binding site" evidence="10">
    <location>
        <begin position="188"/>
        <end position="189"/>
    </location>
    <ligand>
        <name>2-[(2R,5Z)-2-carboxy-4-methylthiazol-5(2H)-ylidene]ethyl phosphate</name>
        <dbReference type="ChEBI" id="CHEBI:62899"/>
    </ligand>
</feature>
<dbReference type="GO" id="GO:0005737">
    <property type="term" value="C:cytoplasm"/>
    <property type="evidence" value="ECO:0007669"/>
    <property type="project" value="TreeGrafter"/>
</dbReference>
<comment type="catalytic activity">
    <reaction evidence="7 10 11">
        <text>4-methyl-5-(2-phosphooxyethyl)-thiazole + 4-amino-2-methyl-5-(diphosphooxymethyl)pyrimidine + H(+) = thiamine phosphate + diphosphate</text>
        <dbReference type="Rhea" id="RHEA:22328"/>
        <dbReference type="ChEBI" id="CHEBI:15378"/>
        <dbReference type="ChEBI" id="CHEBI:33019"/>
        <dbReference type="ChEBI" id="CHEBI:37575"/>
        <dbReference type="ChEBI" id="CHEBI:57841"/>
        <dbReference type="ChEBI" id="CHEBI:58296"/>
        <dbReference type="EC" id="2.5.1.3"/>
    </reaction>
</comment>
<feature type="binding site" evidence="10">
    <location>
        <begin position="137"/>
        <end position="139"/>
    </location>
    <ligand>
        <name>2-[(2R,5Z)-2-carboxy-4-methylthiazol-5(2H)-ylidene]ethyl phosphate</name>
        <dbReference type="ChEBI" id="CHEBI:62899"/>
    </ligand>
</feature>
<evidence type="ECO:0000256" key="10">
    <source>
        <dbReference type="HAMAP-Rule" id="MF_00097"/>
    </source>
</evidence>
<feature type="binding site" evidence="10">
    <location>
        <position position="111"/>
    </location>
    <ligand>
        <name>4-amino-2-methyl-5-(diphosphooxymethyl)pyrimidine</name>
        <dbReference type="ChEBI" id="CHEBI:57841"/>
    </ligand>
</feature>
<dbReference type="HAMAP" id="MF_00097">
    <property type="entry name" value="TMP_synthase"/>
    <property type="match status" value="1"/>
</dbReference>
<proteinExistence type="inferred from homology"/>
<keyword evidence="4 10" id="KW-0479">Metal-binding</keyword>
<evidence type="ECO:0000256" key="9">
    <source>
        <dbReference type="ARBA" id="ARBA00047883"/>
    </source>
</evidence>
<dbReference type="KEGG" id="tom:BWR18_00175"/>
<keyword evidence="3 10" id="KW-0808">Transferase</keyword>
<dbReference type="Proteomes" id="UP000186336">
    <property type="component" value="Chromosome"/>
</dbReference>
<dbReference type="InterPro" id="IPR034291">
    <property type="entry name" value="TMP_synthase"/>
</dbReference>
<accession>A0A1P8MQI7</accession>
<dbReference type="OrthoDB" id="9810880at2"/>
<comment type="function">
    <text evidence="1 10">Condenses 4-methyl-5-(beta-hydroxyethyl)thiazole monophosphate (THZ-P) and 2-methyl-4-amino-5-hydroxymethyl pyrimidine pyrophosphate (HMP-PP) to form thiamine monophosphate (TMP).</text>
</comment>
<feature type="binding site" evidence="10">
    <location>
        <position position="168"/>
    </location>
    <ligand>
        <name>2-[(2R,5Z)-2-carboxy-4-methylthiazol-5(2H)-ylidene]ethyl phosphate</name>
        <dbReference type="ChEBI" id="CHEBI:62899"/>
    </ligand>
</feature>
<dbReference type="EMBL" id="CP019312">
    <property type="protein sequence ID" value="APX10291.1"/>
    <property type="molecule type" value="Genomic_DNA"/>
</dbReference>
<evidence type="ECO:0000256" key="11">
    <source>
        <dbReference type="RuleBase" id="RU003826"/>
    </source>
</evidence>
<evidence type="ECO:0000256" key="3">
    <source>
        <dbReference type="ARBA" id="ARBA00022679"/>
    </source>
</evidence>
<comment type="cofactor">
    <cofactor evidence="10">
        <name>Mg(2+)</name>
        <dbReference type="ChEBI" id="CHEBI:18420"/>
    </cofactor>
    <text evidence="10">Binds 1 Mg(2+) ion per subunit.</text>
</comment>
<evidence type="ECO:0000259" key="13">
    <source>
        <dbReference type="Pfam" id="PF02581"/>
    </source>
</evidence>
<comment type="catalytic activity">
    <reaction evidence="9 10 11">
        <text>2-[(2R,5Z)-2-carboxy-4-methylthiazol-5(2H)-ylidene]ethyl phosphate + 4-amino-2-methyl-5-(diphosphooxymethyl)pyrimidine + 2 H(+) = thiamine phosphate + CO2 + diphosphate</text>
        <dbReference type="Rhea" id="RHEA:47844"/>
        <dbReference type="ChEBI" id="CHEBI:15378"/>
        <dbReference type="ChEBI" id="CHEBI:16526"/>
        <dbReference type="ChEBI" id="CHEBI:33019"/>
        <dbReference type="ChEBI" id="CHEBI:37575"/>
        <dbReference type="ChEBI" id="CHEBI:57841"/>
        <dbReference type="ChEBI" id="CHEBI:62899"/>
        <dbReference type="EC" id="2.5.1.3"/>
    </reaction>
</comment>
<protein>
    <recommendedName>
        <fullName evidence="10">Thiamine-phosphate synthase</fullName>
        <shortName evidence="10">TP synthase</shortName>
        <shortName evidence="10">TPS</shortName>
        <ecNumber evidence="10">2.5.1.3</ecNumber>
    </recommendedName>
    <alternativeName>
        <fullName evidence="10">Thiamine-phosphate pyrophosphorylase</fullName>
        <shortName evidence="10">TMP pyrophosphorylase</shortName>
        <shortName evidence="10">TMP-PPase</shortName>
    </alternativeName>
</protein>
<feature type="binding site" evidence="10">
    <location>
        <position position="92"/>
    </location>
    <ligand>
        <name>Mg(2+)</name>
        <dbReference type="ChEBI" id="CHEBI:18420"/>
    </ligand>
</feature>
<dbReference type="PANTHER" id="PTHR20857">
    <property type="entry name" value="THIAMINE-PHOSPHATE PYROPHOSPHORYLASE"/>
    <property type="match status" value="1"/>
</dbReference>
<dbReference type="Pfam" id="PF02581">
    <property type="entry name" value="TMP-TENI"/>
    <property type="match status" value="1"/>
</dbReference>
<dbReference type="GO" id="GO:0000287">
    <property type="term" value="F:magnesium ion binding"/>
    <property type="evidence" value="ECO:0007669"/>
    <property type="project" value="UniProtKB-UniRule"/>
</dbReference>
<dbReference type="InterPro" id="IPR022998">
    <property type="entry name" value="ThiamineP_synth_TenI"/>
</dbReference>
<evidence type="ECO:0000256" key="12">
    <source>
        <dbReference type="RuleBase" id="RU004253"/>
    </source>
</evidence>
<dbReference type="GO" id="GO:0009229">
    <property type="term" value="P:thiamine diphosphate biosynthetic process"/>
    <property type="evidence" value="ECO:0007669"/>
    <property type="project" value="UniProtKB-UniRule"/>
</dbReference>
<name>A0A1P8MQI7_9RHOB</name>
<dbReference type="GO" id="GO:0009228">
    <property type="term" value="P:thiamine biosynthetic process"/>
    <property type="evidence" value="ECO:0007669"/>
    <property type="project" value="UniProtKB-KW"/>
</dbReference>
<dbReference type="NCBIfam" id="TIGR00693">
    <property type="entry name" value="thiE"/>
    <property type="match status" value="1"/>
</dbReference>
<dbReference type="CDD" id="cd00564">
    <property type="entry name" value="TMP_TenI"/>
    <property type="match status" value="1"/>
</dbReference>
<dbReference type="InterPro" id="IPR036206">
    <property type="entry name" value="ThiamineP_synth_sf"/>
</dbReference>
<organism evidence="14 15">
    <name type="scientific">Tateyamaria omphalii</name>
    <dbReference type="NCBI Taxonomy" id="299262"/>
    <lineage>
        <taxon>Bacteria</taxon>
        <taxon>Pseudomonadati</taxon>
        <taxon>Pseudomonadota</taxon>
        <taxon>Alphaproteobacteria</taxon>
        <taxon>Rhodobacterales</taxon>
        <taxon>Roseobacteraceae</taxon>
        <taxon>Tateyamaria</taxon>
    </lineage>
</organism>
<evidence type="ECO:0000256" key="6">
    <source>
        <dbReference type="ARBA" id="ARBA00022977"/>
    </source>
</evidence>
<gene>
    <name evidence="10" type="primary">thiE</name>
    <name evidence="14" type="ORF">BWR18_00175</name>
</gene>
<feature type="binding site" evidence="10">
    <location>
        <position position="72"/>
    </location>
    <ligand>
        <name>4-amino-2-methyl-5-(diphosphooxymethyl)pyrimidine</name>
        <dbReference type="ChEBI" id="CHEBI:57841"/>
    </ligand>
</feature>
<evidence type="ECO:0000313" key="14">
    <source>
        <dbReference type="EMBL" id="APX10291.1"/>
    </source>
</evidence>
<feature type="domain" description="Thiamine phosphate synthase/TenI" evidence="13">
    <location>
        <begin position="10"/>
        <end position="191"/>
    </location>
</feature>
<dbReference type="AlphaFoldDB" id="A0A1P8MQI7"/>
<keyword evidence="5 10" id="KW-0460">Magnesium</keyword>
<dbReference type="GO" id="GO:0004789">
    <property type="term" value="F:thiamine-phosphate diphosphorylase activity"/>
    <property type="evidence" value="ECO:0007669"/>
    <property type="project" value="UniProtKB-UniRule"/>
</dbReference>
<feature type="binding site" evidence="10">
    <location>
        <position position="73"/>
    </location>
    <ligand>
        <name>Mg(2+)</name>
        <dbReference type="ChEBI" id="CHEBI:18420"/>
    </ligand>
</feature>
<feature type="binding site" evidence="10">
    <location>
        <position position="140"/>
    </location>
    <ligand>
        <name>4-amino-2-methyl-5-(diphosphooxymethyl)pyrimidine</name>
        <dbReference type="ChEBI" id="CHEBI:57841"/>
    </ligand>
</feature>
<dbReference type="InterPro" id="IPR013785">
    <property type="entry name" value="Aldolase_TIM"/>
</dbReference>
<reference evidence="14 15" key="1">
    <citation type="submission" date="2017-01" db="EMBL/GenBank/DDBJ databases">
        <title>Complete genome of Tateyamaria omphalii DOK1-4 isolated from seawater in Dokdo.</title>
        <authorList>
            <person name="Kim J.H."/>
            <person name="Chi W.-J."/>
        </authorList>
    </citation>
    <scope>NUCLEOTIDE SEQUENCE [LARGE SCALE GENOMIC DNA]</scope>
    <source>
        <strain evidence="14 15">DOK1-4</strain>
    </source>
</reference>
<evidence type="ECO:0000256" key="4">
    <source>
        <dbReference type="ARBA" id="ARBA00022723"/>
    </source>
</evidence>
<dbReference type="FunFam" id="3.20.20.70:FF:000096">
    <property type="entry name" value="Thiamine-phosphate synthase"/>
    <property type="match status" value="1"/>
</dbReference>
<dbReference type="SUPFAM" id="SSF51391">
    <property type="entry name" value="Thiamin phosphate synthase"/>
    <property type="match status" value="1"/>
</dbReference>